<dbReference type="Gene3D" id="3.40.50.2300">
    <property type="match status" value="1"/>
</dbReference>
<evidence type="ECO:0000256" key="1">
    <source>
        <dbReference type="ARBA" id="ARBA00000085"/>
    </source>
</evidence>
<comment type="subcellular location">
    <subcellularLocation>
        <location evidence="2">Cell membrane</location>
        <topology evidence="2">Multi-pass membrane protein</topology>
    </subcellularLocation>
</comment>
<dbReference type="Gene3D" id="3.30.450.20">
    <property type="entry name" value="PAS domain"/>
    <property type="match status" value="1"/>
</dbReference>
<dbReference type="PANTHER" id="PTHR43065">
    <property type="entry name" value="SENSOR HISTIDINE KINASE"/>
    <property type="match status" value="1"/>
</dbReference>
<dbReference type="InterPro" id="IPR005467">
    <property type="entry name" value="His_kinase_dom"/>
</dbReference>
<evidence type="ECO:0000256" key="5">
    <source>
        <dbReference type="ARBA" id="ARBA00022553"/>
    </source>
</evidence>
<dbReference type="EMBL" id="JABSNM010000019">
    <property type="protein sequence ID" value="NRT57843.1"/>
    <property type="molecule type" value="Genomic_DNA"/>
</dbReference>
<dbReference type="InterPro" id="IPR036097">
    <property type="entry name" value="HisK_dim/P_sf"/>
</dbReference>
<dbReference type="PROSITE" id="PS50110">
    <property type="entry name" value="RESPONSE_REGULATORY"/>
    <property type="match status" value="1"/>
</dbReference>
<feature type="transmembrane region" description="Helical" evidence="10">
    <location>
        <begin position="12"/>
        <end position="31"/>
    </location>
</feature>
<dbReference type="SMART" id="SM00388">
    <property type="entry name" value="HisKA"/>
    <property type="match status" value="1"/>
</dbReference>
<comment type="caution">
    <text evidence="13">The sequence shown here is derived from an EMBL/GenBank/DDBJ whole genome shotgun (WGS) entry which is preliminary data.</text>
</comment>
<dbReference type="SMART" id="SM00448">
    <property type="entry name" value="REC"/>
    <property type="match status" value="1"/>
</dbReference>
<evidence type="ECO:0000259" key="11">
    <source>
        <dbReference type="PROSITE" id="PS50109"/>
    </source>
</evidence>
<evidence type="ECO:0000256" key="7">
    <source>
        <dbReference type="ARBA" id="ARBA00022989"/>
    </source>
</evidence>
<dbReference type="CDD" id="cd12914">
    <property type="entry name" value="PDC1_DGC_like"/>
    <property type="match status" value="1"/>
</dbReference>
<dbReference type="PROSITE" id="PS50109">
    <property type="entry name" value="HIS_KIN"/>
    <property type="match status" value="1"/>
</dbReference>
<organism evidence="13 14">
    <name type="scientific">Sphaerotilus uruguayifluvii</name>
    <dbReference type="NCBI Taxonomy" id="2735897"/>
    <lineage>
        <taxon>Bacteria</taxon>
        <taxon>Pseudomonadati</taxon>
        <taxon>Pseudomonadota</taxon>
        <taxon>Betaproteobacteria</taxon>
        <taxon>Burkholderiales</taxon>
        <taxon>Sphaerotilaceae</taxon>
        <taxon>Sphaerotilus</taxon>
    </lineage>
</organism>
<dbReference type="RefSeq" id="WP_353621733.1">
    <property type="nucleotide sequence ID" value="NZ_JABSNM010000019.1"/>
</dbReference>
<keyword evidence="4" id="KW-1003">Cell membrane</keyword>
<name>A0ABX2G690_9BURK</name>
<dbReference type="PANTHER" id="PTHR43065:SF42">
    <property type="entry name" value="TWO-COMPONENT SENSOR PPRA"/>
    <property type="match status" value="1"/>
</dbReference>
<dbReference type="InterPro" id="IPR003661">
    <property type="entry name" value="HisK_dim/P_dom"/>
</dbReference>
<evidence type="ECO:0000256" key="6">
    <source>
        <dbReference type="ARBA" id="ARBA00022692"/>
    </source>
</evidence>
<dbReference type="Gene3D" id="3.30.565.10">
    <property type="entry name" value="Histidine kinase-like ATPase, C-terminal domain"/>
    <property type="match status" value="1"/>
</dbReference>
<dbReference type="Proteomes" id="UP001516061">
    <property type="component" value="Unassembled WGS sequence"/>
</dbReference>
<evidence type="ECO:0000259" key="12">
    <source>
        <dbReference type="PROSITE" id="PS50110"/>
    </source>
</evidence>
<feature type="domain" description="Histidine kinase" evidence="11">
    <location>
        <begin position="328"/>
        <end position="557"/>
    </location>
</feature>
<dbReference type="CDD" id="cd12915">
    <property type="entry name" value="PDC2_DGC_like"/>
    <property type="match status" value="1"/>
</dbReference>
<keyword evidence="13" id="KW-0808">Transferase</keyword>
<evidence type="ECO:0000256" key="3">
    <source>
        <dbReference type="ARBA" id="ARBA00012438"/>
    </source>
</evidence>
<comment type="catalytic activity">
    <reaction evidence="1">
        <text>ATP + protein L-histidine = ADP + protein N-phospho-L-histidine.</text>
        <dbReference type="EC" id="2.7.13.3"/>
    </reaction>
</comment>
<dbReference type="CDD" id="cd00156">
    <property type="entry name" value="REC"/>
    <property type="match status" value="1"/>
</dbReference>
<evidence type="ECO:0000256" key="10">
    <source>
        <dbReference type="SAM" id="Phobius"/>
    </source>
</evidence>
<keyword evidence="13" id="KW-0418">Kinase</keyword>
<dbReference type="Gene3D" id="1.10.287.130">
    <property type="match status" value="1"/>
</dbReference>
<proteinExistence type="predicted"/>
<reference evidence="13 14" key="1">
    <citation type="submission" date="2020-05" db="EMBL/GenBank/DDBJ databases">
        <title>Genomic Encyclopedia of Type Strains, Phase IV (KMG-V): Genome sequencing to study the core and pangenomes of soil and plant-associated prokaryotes.</title>
        <authorList>
            <person name="Whitman W."/>
        </authorList>
    </citation>
    <scope>NUCLEOTIDE SEQUENCE [LARGE SCALE GENOMIC DNA]</scope>
    <source>
        <strain evidence="13 14">C29</strain>
    </source>
</reference>
<sequence>MRALLRLEWVRALLVAELLVALAGAAGLWTLRTQTIDAELRTLASLSHAMALQADRTLGVADAVLRSTREELAHGLITPGLPAVDELLSSRIRPLDDFRALTVFDAQGRRIASSRRWRPAEPVLVTDRDFFRAAREARSPRLYISAPYATQVDPRPAISVTMNWNDDDGTFRGVLALVAEPDFLEGDFGRLAPAPDAQLVIHRDDGAVLRPPAAPDEMLAQVSAEWLRLRAADETSAVLVLPDGRVRLVAAARLEHQPLVVRVSRDAQVVLKAWRDLAWLSAAFGLSALAITLVLARRIARDRVRRQALEARLQRSRQLEALGQLAGGVAHDFNNVLASVIGYGEMAREALADGSAPARHVDQVLQAGRRGRALVARILSFSRGQPRQRVRFALEPLVGEVLDHLEGRLPPGLRIERDLQGAGLVLEGDPTALYEAVMNLANNALQAMPDGGTLRVSLQDGPAEPATALAPARLPLVGALPAGPCVRLTVADTGQGIAPETMARLFEPFFTTRGPREGTGLGLAIVHGVVTDLHGAIDVDSTPGQGSRFTLWLPRAADAAPAVSEAPAAAAALPPGQGETVLVVDDEPALVELAEELLADLGYEPLGLTSSARALEEFARDPARFDLVLSDEVMPGLTGTALAAELRRLRPDLPIVLATGYGGEQLEARARQAGIAVVVAKPLGRAELAQALARALGRA</sequence>
<keyword evidence="5 9" id="KW-0597">Phosphoprotein</keyword>
<keyword evidence="8 10" id="KW-0472">Membrane</keyword>
<keyword evidence="6 10" id="KW-0812">Transmembrane</keyword>
<dbReference type="SUPFAM" id="SSF55874">
    <property type="entry name" value="ATPase domain of HSP90 chaperone/DNA topoisomerase II/histidine kinase"/>
    <property type="match status" value="1"/>
</dbReference>
<dbReference type="InterPro" id="IPR033479">
    <property type="entry name" value="dCache_1"/>
</dbReference>
<keyword evidence="14" id="KW-1185">Reference proteome</keyword>
<dbReference type="Pfam" id="PF00072">
    <property type="entry name" value="Response_reg"/>
    <property type="match status" value="1"/>
</dbReference>
<evidence type="ECO:0000256" key="2">
    <source>
        <dbReference type="ARBA" id="ARBA00004651"/>
    </source>
</evidence>
<gene>
    <name evidence="13" type="ORF">HNQ01_003604</name>
</gene>
<dbReference type="InterPro" id="IPR036890">
    <property type="entry name" value="HATPase_C_sf"/>
</dbReference>
<evidence type="ECO:0000313" key="13">
    <source>
        <dbReference type="EMBL" id="NRT57843.1"/>
    </source>
</evidence>
<dbReference type="SUPFAM" id="SSF52172">
    <property type="entry name" value="CheY-like"/>
    <property type="match status" value="1"/>
</dbReference>
<accession>A0ABX2G690</accession>
<evidence type="ECO:0000256" key="8">
    <source>
        <dbReference type="ARBA" id="ARBA00023136"/>
    </source>
</evidence>
<dbReference type="Pfam" id="PF02518">
    <property type="entry name" value="HATPase_c"/>
    <property type="match status" value="1"/>
</dbReference>
<dbReference type="SMART" id="SM00387">
    <property type="entry name" value="HATPase_c"/>
    <property type="match status" value="1"/>
</dbReference>
<dbReference type="Pfam" id="PF00512">
    <property type="entry name" value="HisKA"/>
    <property type="match status" value="1"/>
</dbReference>
<dbReference type="EC" id="2.7.13.3" evidence="3"/>
<dbReference type="Pfam" id="PF02743">
    <property type="entry name" value="dCache_1"/>
    <property type="match status" value="1"/>
</dbReference>
<evidence type="ECO:0000256" key="9">
    <source>
        <dbReference type="PROSITE-ProRule" id="PRU00169"/>
    </source>
</evidence>
<dbReference type="InterPro" id="IPR001789">
    <property type="entry name" value="Sig_transdc_resp-reg_receiver"/>
</dbReference>
<dbReference type="SUPFAM" id="SSF47384">
    <property type="entry name" value="Homodimeric domain of signal transducing histidine kinase"/>
    <property type="match status" value="1"/>
</dbReference>
<dbReference type="InterPro" id="IPR003594">
    <property type="entry name" value="HATPase_dom"/>
</dbReference>
<dbReference type="GO" id="GO:0016301">
    <property type="term" value="F:kinase activity"/>
    <property type="evidence" value="ECO:0007669"/>
    <property type="project" value="UniProtKB-KW"/>
</dbReference>
<keyword evidence="7 10" id="KW-1133">Transmembrane helix</keyword>
<dbReference type="InterPro" id="IPR004358">
    <property type="entry name" value="Sig_transdc_His_kin-like_C"/>
</dbReference>
<feature type="domain" description="Response regulatory" evidence="12">
    <location>
        <begin position="580"/>
        <end position="696"/>
    </location>
</feature>
<evidence type="ECO:0000256" key="4">
    <source>
        <dbReference type="ARBA" id="ARBA00022475"/>
    </source>
</evidence>
<evidence type="ECO:0000313" key="14">
    <source>
        <dbReference type="Proteomes" id="UP001516061"/>
    </source>
</evidence>
<dbReference type="InterPro" id="IPR011006">
    <property type="entry name" value="CheY-like_superfamily"/>
</dbReference>
<feature type="modified residue" description="4-aspartylphosphate" evidence="9">
    <location>
        <position position="631"/>
    </location>
</feature>
<dbReference type="PRINTS" id="PR00344">
    <property type="entry name" value="BCTRLSENSOR"/>
</dbReference>
<protein>
    <recommendedName>
        <fullName evidence="3">histidine kinase</fullName>
        <ecNumber evidence="3">2.7.13.3</ecNumber>
    </recommendedName>
</protein>